<dbReference type="SUPFAM" id="SSF51197">
    <property type="entry name" value="Clavaminate synthase-like"/>
    <property type="match status" value="1"/>
</dbReference>
<evidence type="ECO:0000313" key="6">
    <source>
        <dbReference type="EMBL" id="HFI90463.1"/>
    </source>
</evidence>
<dbReference type="GO" id="GO:0046872">
    <property type="term" value="F:metal ion binding"/>
    <property type="evidence" value="ECO:0007669"/>
    <property type="project" value="UniProtKB-KW"/>
</dbReference>
<evidence type="ECO:0000256" key="3">
    <source>
        <dbReference type="ARBA" id="ARBA00023002"/>
    </source>
</evidence>
<evidence type="ECO:0000256" key="2">
    <source>
        <dbReference type="ARBA" id="ARBA00022723"/>
    </source>
</evidence>
<keyword evidence="3" id="KW-0560">Oxidoreductase</keyword>
<gene>
    <name evidence="6" type="ORF">ENS31_02905</name>
</gene>
<dbReference type="Pfam" id="PF13621">
    <property type="entry name" value="Cupin_8"/>
    <property type="match status" value="1"/>
</dbReference>
<dbReference type="AlphaFoldDB" id="A0A7V2ZI55"/>
<evidence type="ECO:0000256" key="1">
    <source>
        <dbReference type="ARBA" id="ARBA00001954"/>
    </source>
</evidence>
<keyword evidence="2" id="KW-0479">Metal-binding</keyword>
<feature type="domain" description="JmjC" evidence="5">
    <location>
        <begin position="81"/>
        <end position="257"/>
    </location>
</feature>
<dbReference type="InterPro" id="IPR041667">
    <property type="entry name" value="Cupin_8"/>
</dbReference>
<protein>
    <submittedName>
        <fullName evidence="6">Cupin-like domain-containing protein</fullName>
    </submittedName>
</protein>
<accession>A0A7V2ZI55</accession>
<dbReference type="Gene3D" id="2.60.120.650">
    <property type="entry name" value="Cupin"/>
    <property type="match status" value="1"/>
</dbReference>
<keyword evidence="4" id="KW-0408">Iron</keyword>
<dbReference type="GO" id="GO:0016491">
    <property type="term" value="F:oxidoreductase activity"/>
    <property type="evidence" value="ECO:0007669"/>
    <property type="project" value="UniProtKB-KW"/>
</dbReference>
<organism evidence="6">
    <name type="scientific">Ignavibacterium album</name>
    <dbReference type="NCBI Taxonomy" id="591197"/>
    <lineage>
        <taxon>Bacteria</taxon>
        <taxon>Pseudomonadati</taxon>
        <taxon>Ignavibacteriota</taxon>
        <taxon>Ignavibacteria</taxon>
        <taxon>Ignavibacteriales</taxon>
        <taxon>Ignavibacteriaceae</taxon>
        <taxon>Ignavibacterium</taxon>
    </lineage>
</organism>
<dbReference type="EMBL" id="DSUJ01000008">
    <property type="protein sequence ID" value="HFI90463.1"/>
    <property type="molecule type" value="Genomic_DNA"/>
</dbReference>
<dbReference type="InterPro" id="IPR003347">
    <property type="entry name" value="JmjC_dom"/>
</dbReference>
<dbReference type="PROSITE" id="PS51184">
    <property type="entry name" value="JMJC"/>
    <property type="match status" value="1"/>
</dbReference>
<evidence type="ECO:0000256" key="4">
    <source>
        <dbReference type="ARBA" id="ARBA00023004"/>
    </source>
</evidence>
<comment type="caution">
    <text evidence="6">The sequence shown here is derived from an EMBL/GenBank/DDBJ whole genome shotgun (WGS) entry which is preliminary data.</text>
</comment>
<reference evidence="6" key="1">
    <citation type="journal article" date="2020" name="mSystems">
        <title>Genome- and Community-Level Interaction Insights into Carbon Utilization and Element Cycling Functions of Hydrothermarchaeota in Hydrothermal Sediment.</title>
        <authorList>
            <person name="Zhou Z."/>
            <person name="Liu Y."/>
            <person name="Xu W."/>
            <person name="Pan J."/>
            <person name="Luo Z.H."/>
            <person name="Li M."/>
        </authorList>
    </citation>
    <scope>NUCLEOTIDE SEQUENCE [LARGE SCALE GENOMIC DNA]</scope>
    <source>
        <strain evidence="6">SpSt-479</strain>
    </source>
</reference>
<comment type="cofactor">
    <cofactor evidence="1">
        <name>Fe(2+)</name>
        <dbReference type="ChEBI" id="CHEBI:29033"/>
    </cofactor>
</comment>
<name>A0A7V2ZI55_9BACT</name>
<evidence type="ECO:0000259" key="5">
    <source>
        <dbReference type="PROSITE" id="PS51184"/>
    </source>
</evidence>
<sequence>MSEILKIKGITPDEFRAEYVVKRKPVVIEDATKHWSALEKWAPEFWKENYGNRKVEIDGKDFLMKDIIDLALISDENNPAPYYRNIRIAHEYPELMSYITPESEYCLPNYFLHKIFTPLRTSIFAYGQYELFIGGRGRSFPYLHYDVPGADTFIHQIWGEKELILFSPEDSKFLYPKTGSEFNVSSIPNIENVSLEQFPLYKNAKKFKVVLKAGDSVYFPSGWWHTAKMLSFSISIGIDVANEFNWSIVEDFLKKKAKSKLAFLSPFFMIYLKLGKGLVK</sequence>
<dbReference type="PANTHER" id="PTHR12461">
    <property type="entry name" value="HYPOXIA-INDUCIBLE FACTOR 1 ALPHA INHIBITOR-RELATED"/>
    <property type="match status" value="1"/>
</dbReference>
<dbReference type="SMART" id="SM00558">
    <property type="entry name" value="JmjC"/>
    <property type="match status" value="1"/>
</dbReference>
<dbReference type="PANTHER" id="PTHR12461:SF106">
    <property type="entry name" value="BIFUNCTIONAL PEPTIDASE AND ARGINYL-HYDROXYLASE JMJD5"/>
    <property type="match status" value="1"/>
</dbReference>
<proteinExistence type="predicted"/>